<evidence type="ECO:0000256" key="1">
    <source>
        <dbReference type="SAM" id="MobiDB-lite"/>
    </source>
</evidence>
<reference evidence="4 5" key="1">
    <citation type="submission" date="2024-03" db="EMBL/GenBank/DDBJ databases">
        <title>Phenotype and Genome Characterization of a Sulfate-Reducing Bacterium Pseudodesulfovibrio sp. strain 5S69, isolated from Petroleum Reservoir in Tatarstan (Russia).</title>
        <authorList>
            <person name="Bidzhieva S.K."/>
            <person name="Kadnikov V."/>
            <person name="Tourova T.P."/>
            <person name="Samigullina S.R."/>
            <person name="Sokolova D.S."/>
            <person name="Poltaraus A.B."/>
            <person name="Avtukh A.N."/>
            <person name="Tereshina V.M."/>
            <person name="Mardanov A.V."/>
            <person name="Nazina T.N."/>
        </authorList>
    </citation>
    <scope>NUCLEOTIDE SEQUENCE [LARGE SCALE GENOMIC DNA]</scope>
    <source>
        <strain evidence="4 5">5S69</strain>
    </source>
</reference>
<feature type="region of interest" description="Disordered" evidence="1">
    <location>
        <begin position="278"/>
        <end position="312"/>
    </location>
</feature>
<dbReference type="PANTHER" id="PTHR38731:SF1">
    <property type="entry name" value="FECR PROTEIN DOMAIN-CONTAINING PROTEIN"/>
    <property type="match status" value="1"/>
</dbReference>
<dbReference type="RefSeq" id="WP_338667381.1">
    <property type="nucleotide sequence ID" value="NZ_CP146609.1"/>
</dbReference>
<dbReference type="Proteomes" id="UP001385389">
    <property type="component" value="Chromosome"/>
</dbReference>
<dbReference type="PANTHER" id="PTHR38731">
    <property type="entry name" value="LIPL45-RELATED LIPOPROTEIN-RELATED"/>
    <property type="match status" value="1"/>
</dbReference>
<sequence>MSTIRAVLQCFLLAAALLTIIPEAARAADPVTARPDAIGEVVSLAGTVTAQSADGATRKLGPNHPVIPRDVIVTGSRSHVEILFKDRSVLSQGPDSRTSIDDYVYAANPSASKMLLKVGTGTFRYVTGQIVKQNPDAFALETPTTTIGIRGTEVFAESTDAGEEIGVLSMTPGHQVDVSAGTVRKTIARAGYSVMSVDGRLSDPTPTDPATRARVVKAAPQTTQGEAGAPGRTALERRIEAFAEAIDRTKGSLGGLTGRPDYNALHNITLQTLAHDNAERGRGGSVGAGLGSGGDGGGGTGDAGGPEGGAQP</sequence>
<evidence type="ECO:0000313" key="4">
    <source>
        <dbReference type="EMBL" id="WWX21716.1"/>
    </source>
</evidence>
<dbReference type="Pfam" id="PF04773">
    <property type="entry name" value="FecR"/>
    <property type="match status" value="1"/>
</dbReference>
<proteinExistence type="predicted"/>
<feature type="compositionally biased region" description="Gly residues" evidence="1">
    <location>
        <begin position="283"/>
        <end position="312"/>
    </location>
</feature>
<feature type="signal peptide" evidence="2">
    <location>
        <begin position="1"/>
        <end position="27"/>
    </location>
</feature>
<feature type="region of interest" description="Disordered" evidence="1">
    <location>
        <begin position="198"/>
        <end position="234"/>
    </location>
</feature>
<evidence type="ECO:0000313" key="5">
    <source>
        <dbReference type="Proteomes" id="UP001385389"/>
    </source>
</evidence>
<name>A0ABZ2ISN0_9BACT</name>
<keyword evidence="5" id="KW-1185">Reference proteome</keyword>
<gene>
    <name evidence="4" type="ORF">V8V93_14870</name>
</gene>
<feature type="domain" description="FecR protein" evidence="3">
    <location>
        <begin position="70"/>
        <end position="168"/>
    </location>
</feature>
<dbReference type="EMBL" id="CP146609">
    <property type="protein sequence ID" value="WWX21716.1"/>
    <property type="molecule type" value="Genomic_DNA"/>
</dbReference>
<evidence type="ECO:0000256" key="2">
    <source>
        <dbReference type="SAM" id="SignalP"/>
    </source>
</evidence>
<keyword evidence="2" id="KW-0732">Signal</keyword>
<evidence type="ECO:0000259" key="3">
    <source>
        <dbReference type="Pfam" id="PF04773"/>
    </source>
</evidence>
<dbReference type="InterPro" id="IPR006860">
    <property type="entry name" value="FecR"/>
</dbReference>
<protein>
    <submittedName>
        <fullName evidence="4">FecR domain-containing protein</fullName>
    </submittedName>
</protein>
<accession>A0ABZ2ISN0</accession>
<organism evidence="4 5">
    <name type="scientific">Pseudodesulfovibrio methanolicus</name>
    <dbReference type="NCBI Taxonomy" id="3126690"/>
    <lineage>
        <taxon>Bacteria</taxon>
        <taxon>Pseudomonadati</taxon>
        <taxon>Thermodesulfobacteriota</taxon>
        <taxon>Desulfovibrionia</taxon>
        <taxon>Desulfovibrionales</taxon>
        <taxon>Desulfovibrionaceae</taxon>
    </lineage>
</organism>
<feature type="chain" id="PRO_5045860319" evidence="2">
    <location>
        <begin position="28"/>
        <end position="312"/>
    </location>
</feature>